<organism evidence="1 2">
    <name type="scientific">Gigaspora margarita</name>
    <dbReference type="NCBI Taxonomy" id="4874"/>
    <lineage>
        <taxon>Eukaryota</taxon>
        <taxon>Fungi</taxon>
        <taxon>Fungi incertae sedis</taxon>
        <taxon>Mucoromycota</taxon>
        <taxon>Glomeromycotina</taxon>
        <taxon>Glomeromycetes</taxon>
        <taxon>Diversisporales</taxon>
        <taxon>Gigasporaceae</taxon>
        <taxon>Gigaspora</taxon>
    </lineage>
</organism>
<comment type="caution">
    <text evidence="1">The sequence shown here is derived from an EMBL/GenBank/DDBJ whole genome shotgun (WGS) entry which is preliminary data.</text>
</comment>
<sequence length="103" mass="12519">MHSIKKDKLVAEYLDIEYPEIVWLIRRLLEKAEWLKLRDIKNKIYKEEVDLLDRLKSELEIFNKKWGKEVLLLTECRVFDYGIKEVQKSLAKKQSYRVAKHKI</sequence>
<gene>
    <name evidence="1" type="ORF">GMARGA_LOCUS8526</name>
</gene>
<dbReference type="Proteomes" id="UP000789901">
    <property type="component" value="Unassembled WGS sequence"/>
</dbReference>
<name>A0ABN7UMQ3_GIGMA</name>
<evidence type="ECO:0000313" key="1">
    <source>
        <dbReference type="EMBL" id="CAG8634773.1"/>
    </source>
</evidence>
<accession>A0ABN7UMQ3</accession>
<reference evidence="1 2" key="1">
    <citation type="submission" date="2021-06" db="EMBL/GenBank/DDBJ databases">
        <authorList>
            <person name="Kallberg Y."/>
            <person name="Tangrot J."/>
            <person name="Rosling A."/>
        </authorList>
    </citation>
    <scope>NUCLEOTIDE SEQUENCE [LARGE SCALE GENOMIC DNA]</scope>
    <source>
        <strain evidence="1 2">120-4 pot B 10/14</strain>
    </source>
</reference>
<dbReference type="EMBL" id="CAJVQB010004403">
    <property type="protein sequence ID" value="CAG8634773.1"/>
    <property type="molecule type" value="Genomic_DNA"/>
</dbReference>
<keyword evidence="2" id="KW-1185">Reference proteome</keyword>
<evidence type="ECO:0000313" key="2">
    <source>
        <dbReference type="Proteomes" id="UP000789901"/>
    </source>
</evidence>
<protein>
    <submittedName>
        <fullName evidence="1">43443_t:CDS:1</fullName>
    </submittedName>
</protein>
<proteinExistence type="predicted"/>